<keyword evidence="24" id="KW-1185">Reference proteome</keyword>
<dbReference type="EMBL" id="CM001885">
    <property type="protein sequence ID" value="EOY12745.1"/>
    <property type="molecule type" value="Genomic_DNA"/>
</dbReference>
<dbReference type="GO" id="GO:0106310">
    <property type="term" value="F:protein serine kinase activity"/>
    <property type="evidence" value="ECO:0007669"/>
    <property type="project" value="RHEA"/>
</dbReference>
<dbReference type="SUPFAM" id="SSF56112">
    <property type="entry name" value="Protein kinase-like (PK-like)"/>
    <property type="match status" value="1"/>
</dbReference>
<dbReference type="CDD" id="cd14066">
    <property type="entry name" value="STKc_IRAK"/>
    <property type="match status" value="1"/>
</dbReference>
<keyword evidence="9 16" id="KW-0067">ATP-binding</keyword>
<dbReference type="FunFam" id="1.10.510.10:FF:000060">
    <property type="entry name" value="G-type lectin S-receptor-like serine/threonine-protein kinase"/>
    <property type="match status" value="1"/>
</dbReference>
<feature type="domain" description="Apple" evidence="22">
    <location>
        <begin position="337"/>
        <end position="420"/>
    </location>
</feature>
<keyword evidence="13" id="KW-0325">Glycoprotein</keyword>
<evidence type="ECO:0000256" key="10">
    <source>
        <dbReference type="ARBA" id="ARBA00022989"/>
    </source>
</evidence>
<dbReference type="SMART" id="SM00473">
    <property type="entry name" value="PAN_AP"/>
    <property type="match status" value="1"/>
</dbReference>
<dbReference type="InterPro" id="IPR017441">
    <property type="entry name" value="Protein_kinase_ATP_BS"/>
</dbReference>
<dbReference type="GO" id="GO:0006955">
    <property type="term" value="P:immune response"/>
    <property type="evidence" value="ECO:0000318"/>
    <property type="project" value="GO_Central"/>
</dbReference>
<dbReference type="InterPro" id="IPR011009">
    <property type="entry name" value="Kinase-like_dom_sf"/>
</dbReference>
<keyword evidence="10" id="KW-1133">Transmembrane helix</keyword>
<keyword evidence="2" id="KW-1003">Cell membrane</keyword>
<feature type="domain" description="Protein kinase" evidence="20">
    <location>
        <begin position="450"/>
        <end position="736"/>
    </location>
</feature>
<dbReference type="InterPro" id="IPR001245">
    <property type="entry name" value="Ser-Thr/Tyr_kinase_cat_dom"/>
</dbReference>
<dbReference type="Gene3D" id="3.30.200.20">
    <property type="entry name" value="Phosphorylase Kinase, domain 1"/>
    <property type="match status" value="1"/>
</dbReference>
<evidence type="ECO:0000256" key="11">
    <source>
        <dbReference type="ARBA" id="ARBA00023136"/>
    </source>
</evidence>
<dbReference type="InterPro" id="IPR001480">
    <property type="entry name" value="Bulb-type_lectin_dom"/>
</dbReference>
<evidence type="ECO:0000259" key="21">
    <source>
        <dbReference type="PROSITE" id="PS50927"/>
    </source>
</evidence>
<evidence type="ECO:0000256" key="7">
    <source>
        <dbReference type="ARBA" id="ARBA00022741"/>
    </source>
</evidence>
<dbReference type="PANTHER" id="PTHR27002">
    <property type="entry name" value="RECEPTOR-LIKE SERINE/THREONINE-PROTEIN KINASE SD1-8"/>
    <property type="match status" value="1"/>
</dbReference>
<dbReference type="HOGENOM" id="CLU_000288_116_5_1"/>
<evidence type="ECO:0000256" key="5">
    <source>
        <dbReference type="ARBA" id="ARBA00022692"/>
    </source>
</evidence>
<dbReference type="Gene3D" id="2.90.10.10">
    <property type="entry name" value="Bulb-type lectin domain"/>
    <property type="match status" value="1"/>
</dbReference>
<dbReference type="InterPro" id="IPR000719">
    <property type="entry name" value="Prot_kinase_dom"/>
</dbReference>
<feature type="compositionally biased region" description="Basic and acidic residues" evidence="18">
    <location>
        <begin position="738"/>
        <end position="751"/>
    </location>
</feature>
<evidence type="ECO:0000313" key="24">
    <source>
        <dbReference type="Proteomes" id="UP000026915"/>
    </source>
</evidence>
<evidence type="ECO:0000256" key="17">
    <source>
        <dbReference type="PROSITE-ProRule" id="PRU10141"/>
    </source>
</evidence>
<name>A0A061F5Y4_THECC</name>
<evidence type="ECO:0000256" key="3">
    <source>
        <dbReference type="ARBA" id="ARBA00022527"/>
    </source>
</evidence>
<dbReference type="AlphaFoldDB" id="A0A061F5Y4"/>
<feature type="signal peptide" evidence="19">
    <location>
        <begin position="1"/>
        <end position="25"/>
    </location>
</feature>
<sequence>MEAHQFFHFFCALISLSEIFRFSIALDTLLETQSMSDGETLVSSGQSFELGFFSPGNSKNRYLGIWYKQTPETVSWVANRNNPITGSHGFLTVTKVGLVLSNQTKSVVWSSNTTKVAESPIAQLLDSGNFVVKDNAMASSDSSESYLWQSFDYPSNAWLPGMRINDDFNKGLTSWKSLDDPSLGDYTCRIENPELPQLVVGMGSVRMFRTGYWNGLRFSGLLPFSDPYFTLKLVFNNDELEYMYQPEAHSVDRMISLDNSGLLHYYVFNNVTREWAIIYTEPNDVCDSYGRCGANSICTVQKEPTCECFRGFTPTKPAEWELLNWSSGCRRRMPLICQNGYGFLKISRVKSPDSLEFWLNKTMSTKDCEKECLKNCSCTAYANSNITGKGHGCLMWFGNLVDIKGFTEENRGQDIYIRLHASEIGMEFKKEDIEVPFFDLETLTAATDGFSPEKLVGAGGFGSVYKGSLCAGQDIAVKRLSKNSKQGLEEFKNEVVLIAKLQHRNLVRLLGYCIQGEERILVYEFMPNNSLDYFIFDPKRSALLPWTKRFDIIMGIARGLLYLHQDSRLQIIHRDLKTSNVLLDHNLNAVISDFGLARTFGGDEVQVKTNRVAGTYGYMSPEYAVDGEFSVKSDVFSFGVLMLEILSGKKNRGFTHPDHHHNLLGHAWLLWKTDRALELIDSCLENSCVPSQVLRCIQLSLLCVQKFPEDRPEMSCVVSMLVNEKDILPEPKQPGFFIERRPNDGDAKSKTVESASNNAITLTVQEGR</sequence>
<evidence type="ECO:0000256" key="15">
    <source>
        <dbReference type="ARBA" id="ARBA00048679"/>
    </source>
</evidence>
<dbReference type="InterPro" id="IPR000858">
    <property type="entry name" value="S_locus_glycoprot_dom"/>
</dbReference>
<dbReference type="InterPro" id="IPR024171">
    <property type="entry name" value="SRK-like_kinase"/>
</dbReference>
<evidence type="ECO:0000256" key="16">
    <source>
        <dbReference type="PIRNR" id="PIRNR000641"/>
    </source>
</evidence>
<dbReference type="InterPro" id="IPR021820">
    <property type="entry name" value="S-locus_recpt_kinase_C"/>
</dbReference>
<evidence type="ECO:0000256" key="1">
    <source>
        <dbReference type="ARBA" id="ARBA00004251"/>
    </source>
</evidence>
<evidence type="ECO:0000313" key="23">
    <source>
        <dbReference type="EMBL" id="EOY12745.1"/>
    </source>
</evidence>
<dbReference type="PROSITE" id="PS00108">
    <property type="entry name" value="PROTEIN_KINASE_ST"/>
    <property type="match status" value="1"/>
</dbReference>
<organism evidence="23 24">
    <name type="scientific">Theobroma cacao</name>
    <name type="common">Cacao</name>
    <name type="synonym">Cocoa</name>
    <dbReference type="NCBI Taxonomy" id="3641"/>
    <lineage>
        <taxon>Eukaryota</taxon>
        <taxon>Viridiplantae</taxon>
        <taxon>Streptophyta</taxon>
        <taxon>Embryophyta</taxon>
        <taxon>Tracheophyta</taxon>
        <taxon>Spermatophyta</taxon>
        <taxon>Magnoliopsida</taxon>
        <taxon>eudicotyledons</taxon>
        <taxon>Gunneridae</taxon>
        <taxon>Pentapetalae</taxon>
        <taxon>rosids</taxon>
        <taxon>malvids</taxon>
        <taxon>Malvales</taxon>
        <taxon>Malvaceae</taxon>
        <taxon>Byttnerioideae</taxon>
        <taxon>Theobroma</taxon>
    </lineage>
</organism>
<evidence type="ECO:0000259" key="20">
    <source>
        <dbReference type="PROSITE" id="PS50011"/>
    </source>
</evidence>
<dbReference type="SMART" id="SM00108">
    <property type="entry name" value="B_lectin"/>
    <property type="match status" value="1"/>
</dbReference>
<comment type="subcellular location">
    <subcellularLocation>
        <location evidence="1">Cell membrane</location>
        <topology evidence="1">Single-pass type I membrane protein</topology>
    </subcellularLocation>
</comment>
<dbReference type="GO" id="GO:0005524">
    <property type="term" value="F:ATP binding"/>
    <property type="evidence" value="ECO:0007669"/>
    <property type="project" value="UniProtKB-UniRule"/>
</dbReference>
<dbReference type="SUPFAM" id="SSF51110">
    <property type="entry name" value="alpha-D-mannose-specific plant lectins"/>
    <property type="match status" value="1"/>
</dbReference>
<dbReference type="InterPro" id="IPR036426">
    <property type="entry name" value="Bulb-type_lectin_dom_sf"/>
</dbReference>
<evidence type="ECO:0000256" key="18">
    <source>
        <dbReference type="SAM" id="MobiDB-lite"/>
    </source>
</evidence>
<evidence type="ECO:0000256" key="6">
    <source>
        <dbReference type="ARBA" id="ARBA00022729"/>
    </source>
</evidence>
<dbReference type="CDD" id="cd00028">
    <property type="entry name" value="B_lectin"/>
    <property type="match status" value="1"/>
</dbReference>
<keyword evidence="6 19" id="KW-0732">Signal</keyword>
<evidence type="ECO:0000256" key="8">
    <source>
        <dbReference type="ARBA" id="ARBA00022777"/>
    </source>
</evidence>
<reference evidence="23 24" key="1">
    <citation type="journal article" date="2013" name="Genome Biol.">
        <title>The genome sequence of the most widely cultivated cacao type and its use to identify candidate genes regulating pod color.</title>
        <authorList>
            <person name="Motamayor J.C."/>
            <person name="Mockaitis K."/>
            <person name="Schmutz J."/>
            <person name="Haiminen N."/>
            <person name="Iii D.L."/>
            <person name="Cornejo O."/>
            <person name="Findley S.D."/>
            <person name="Zheng P."/>
            <person name="Utro F."/>
            <person name="Royaert S."/>
            <person name="Saski C."/>
            <person name="Jenkins J."/>
            <person name="Podicheti R."/>
            <person name="Zhao M."/>
            <person name="Scheffler B.E."/>
            <person name="Stack J.C."/>
            <person name="Feltus F.A."/>
            <person name="Mustiga G.M."/>
            <person name="Amores F."/>
            <person name="Phillips W."/>
            <person name="Marelli J.P."/>
            <person name="May G.D."/>
            <person name="Shapiro H."/>
            <person name="Ma J."/>
            <person name="Bustamante C.D."/>
            <person name="Schnell R.J."/>
            <person name="Main D."/>
            <person name="Gilbert D."/>
            <person name="Parida L."/>
            <person name="Kuhn D.N."/>
        </authorList>
    </citation>
    <scope>NUCLEOTIDE SEQUENCE [LARGE SCALE GENOMIC DNA]</scope>
    <source>
        <strain evidence="24">cv. Matina 1-6</strain>
    </source>
</reference>
<dbReference type="InterPro" id="IPR008271">
    <property type="entry name" value="Ser/Thr_kinase_AS"/>
</dbReference>
<evidence type="ECO:0000256" key="13">
    <source>
        <dbReference type="ARBA" id="ARBA00023180"/>
    </source>
</evidence>
<dbReference type="SMART" id="SM00220">
    <property type="entry name" value="S_TKc"/>
    <property type="match status" value="1"/>
</dbReference>
<dbReference type="Gene3D" id="1.10.510.10">
    <property type="entry name" value="Transferase(Phosphotransferase) domain 1"/>
    <property type="match status" value="1"/>
</dbReference>
<dbReference type="InParanoid" id="A0A061F5Y4"/>
<dbReference type="Pfam" id="PF08276">
    <property type="entry name" value="PAN_2"/>
    <property type="match status" value="1"/>
</dbReference>
<evidence type="ECO:0000256" key="12">
    <source>
        <dbReference type="ARBA" id="ARBA00023157"/>
    </source>
</evidence>
<feature type="chain" id="PRO_5001601668" description="Receptor-like serine/threonine-protein kinase" evidence="19">
    <location>
        <begin position="26"/>
        <end position="768"/>
    </location>
</feature>
<feature type="binding site" evidence="17">
    <location>
        <position position="478"/>
    </location>
    <ligand>
        <name>ATP</name>
        <dbReference type="ChEBI" id="CHEBI:30616"/>
    </ligand>
</feature>
<keyword evidence="12" id="KW-1015">Disulfide bond</keyword>
<protein>
    <recommendedName>
        <fullName evidence="16">Receptor-like serine/threonine-protein kinase</fullName>
        <ecNumber evidence="16">2.7.11.1</ecNumber>
    </recommendedName>
</protein>
<dbReference type="PIRSF" id="PIRSF000641">
    <property type="entry name" value="SRK"/>
    <property type="match status" value="1"/>
</dbReference>
<dbReference type="OMA" id="SSEWTIM"/>
<dbReference type="PROSITE" id="PS50011">
    <property type="entry name" value="PROTEIN_KINASE_DOM"/>
    <property type="match status" value="1"/>
</dbReference>
<keyword evidence="8 16" id="KW-0418">Kinase</keyword>
<comment type="catalytic activity">
    <reaction evidence="15 16">
        <text>L-seryl-[protein] + ATP = O-phospho-L-seryl-[protein] + ADP + H(+)</text>
        <dbReference type="Rhea" id="RHEA:17989"/>
        <dbReference type="Rhea" id="RHEA-COMP:9863"/>
        <dbReference type="Rhea" id="RHEA-COMP:11604"/>
        <dbReference type="ChEBI" id="CHEBI:15378"/>
        <dbReference type="ChEBI" id="CHEBI:29999"/>
        <dbReference type="ChEBI" id="CHEBI:30616"/>
        <dbReference type="ChEBI" id="CHEBI:83421"/>
        <dbReference type="ChEBI" id="CHEBI:456216"/>
        <dbReference type="EC" id="2.7.11.1"/>
    </reaction>
</comment>
<evidence type="ECO:0000256" key="4">
    <source>
        <dbReference type="ARBA" id="ARBA00022679"/>
    </source>
</evidence>
<dbReference type="GO" id="GO:0048544">
    <property type="term" value="P:recognition of pollen"/>
    <property type="evidence" value="ECO:0007669"/>
    <property type="project" value="InterPro"/>
</dbReference>
<evidence type="ECO:0000256" key="19">
    <source>
        <dbReference type="SAM" id="SignalP"/>
    </source>
</evidence>
<keyword evidence="4 16" id="KW-0808">Transferase</keyword>
<dbReference type="FunFam" id="2.90.10.10:FF:000004">
    <property type="entry name" value="G-type lectin S-receptor-like serine/threonine-protein kinase"/>
    <property type="match status" value="1"/>
</dbReference>
<keyword evidence="5" id="KW-0812">Transmembrane</keyword>
<comment type="similarity">
    <text evidence="16">Belongs to the protein kinase superfamily. Ser/Thr protein kinase family.</text>
</comment>
<feature type="domain" description="Bulb-type lectin" evidence="21">
    <location>
        <begin position="26"/>
        <end position="145"/>
    </location>
</feature>
<dbReference type="EC" id="2.7.11.1" evidence="16"/>
<dbReference type="Pfam" id="PF11883">
    <property type="entry name" value="DUF3403"/>
    <property type="match status" value="1"/>
</dbReference>
<evidence type="ECO:0000256" key="2">
    <source>
        <dbReference type="ARBA" id="ARBA00022475"/>
    </source>
</evidence>
<dbReference type="GO" id="GO:0005886">
    <property type="term" value="C:plasma membrane"/>
    <property type="evidence" value="ECO:0000318"/>
    <property type="project" value="GO_Central"/>
</dbReference>
<gene>
    <name evidence="23" type="ORF">TCM_031280</name>
</gene>
<dbReference type="PROSITE" id="PS00107">
    <property type="entry name" value="PROTEIN_KINASE_ATP"/>
    <property type="match status" value="1"/>
</dbReference>
<dbReference type="Pfam" id="PF00954">
    <property type="entry name" value="S_locus_glycop"/>
    <property type="match status" value="1"/>
</dbReference>
<dbReference type="PROSITE" id="PS50948">
    <property type="entry name" value="PAN"/>
    <property type="match status" value="1"/>
</dbReference>
<dbReference type="Pfam" id="PF07714">
    <property type="entry name" value="PK_Tyr_Ser-Thr"/>
    <property type="match status" value="1"/>
</dbReference>
<evidence type="ECO:0000256" key="9">
    <source>
        <dbReference type="ARBA" id="ARBA00022840"/>
    </source>
</evidence>
<feature type="region of interest" description="Disordered" evidence="18">
    <location>
        <begin position="733"/>
        <end position="756"/>
    </location>
</feature>
<dbReference type="CDD" id="cd01098">
    <property type="entry name" value="PAN_AP_plant"/>
    <property type="match status" value="1"/>
</dbReference>
<comment type="catalytic activity">
    <reaction evidence="14 16">
        <text>L-threonyl-[protein] + ATP = O-phospho-L-threonyl-[protein] + ADP + H(+)</text>
        <dbReference type="Rhea" id="RHEA:46608"/>
        <dbReference type="Rhea" id="RHEA-COMP:11060"/>
        <dbReference type="Rhea" id="RHEA-COMP:11605"/>
        <dbReference type="ChEBI" id="CHEBI:15378"/>
        <dbReference type="ChEBI" id="CHEBI:30013"/>
        <dbReference type="ChEBI" id="CHEBI:30616"/>
        <dbReference type="ChEBI" id="CHEBI:61977"/>
        <dbReference type="ChEBI" id="CHEBI:456216"/>
        <dbReference type="EC" id="2.7.11.1"/>
    </reaction>
</comment>
<dbReference type="PROSITE" id="PS50927">
    <property type="entry name" value="BULB_LECTIN"/>
    <property type="match status" value="1"/>
</dbReference>
<keyword evidence="7 16" id="KW-0547">Nucleotide-binding</keyword>
<evidence type="ECO:0000256" key="14">
    <source>
        <dbReference type="ARBA" id="ARBA00047899"/>
    </source>
</evidence>
<evidence type="ECO:0000259" key="22">
    <source>
        <dbReference type="PROSITE" id="PS50948"/>
    </source>
</evidence>
<dbReference type="Gramene" id="EOY12745">
    <property type="protein sequence ID" value="EOY12745"/>
    <property type="gene ID" value="TCM_031280"/>
</dbReference>
<dbReference type="GO" id="GO:0007165">
    <property type="term" value="P:signal transduction"/>
    <property type="evidence" value="ECO:0000318"/>
    <property type="project" value="GO_Central"/>
</dbReference>
<keyword evidence="11" id="KW-0472">Membrane</keyword>
<dbReference type="GO" id="GO:0004674">
    <property type="term" value="F:protein serine/threonine kinase activity"/>
    <property type="evidence" value="ECO:0000318"/>
    <property type="project" value="GO_Central"/>
</dbReference>
<keyword evidence="3 16" id="KW-0723">Serine/threonine-protein kinase</keyword>
<dbReference type="eggNOG" id="ENOG502QSMT">
    <property type="taxonomic scope" value="Eukaryota"/>
</dbReference>
<dbReference type="Pfam" id="PF01453">
    <property type="entry name" value="B_lectin"/>
    <property type="match status" value="1"/>
</dbReference>
<dbReference type="Proteomes" id="UP000026915">
    <property type="component" value="Chromosome 7"/>
</dbReference>
<accession>A0A061F5Y4</accession>
<dbReference type="PANTHER" id="PTHR27002:SF214">
    <property type="entry name" value="RECEPTOR-LIKE SERINE_THREONINE-PROTEIN KINASE"/>
    <property type="match status" value="1"/>
</dbReference>
<dbReference type="InterPro" id="IPR003609">
    <property type="entry name" value="Pan_app"/>
</dbReference>
<proteinExistence type="inferred from homology"/>
<dbReference type="FunFam" id="3.30.200.20:FF:000195">
    <property type="entry name" value="G-type lectin S-receptor-like serine/threonine-protein kinase"/>
    <property type="match status" value="1"/>
</dbReference>